<feature type="compositionally biased region" description="Basic and acidic residues" evidence="1">
    <location>
        <begin position="139"/>
        <end position="149"/>
    </location>
</feature>
<gene>
    <name evidence="2" type="ORF">DL762_007744</name>
</gene>
<comment type="caution">
    <text evidence="2">The sequence shown here is derived from an EMBL/GenBank/DDBJ whole genome shotgun (WGS) entry which is preliminary data.</text>
</comment>
<feature type="compositionally biased region" description="Low complexity" evidence="1">
    <location>
        <begin position="76"/>
        <end position="97"/>
    </location>
</feature>
<dbReference type="Proteomes" id="UP000294003">
    <property type="component" value="Unassembled WGS sequence"/>
</dbReference>
<keyword evidence="3" id="KW-1185">Reference proteome</keyword>
<accession>A0ABY0H2P6</accession>
<reference evidence="2 3" key="1">
    <citation type="submission" date="2018-06" db="EMBL/GenBank/DDBJ databases">
        <title>Complete Genomes of Monosporascus.</title>
        <authorList>
            <person name="Robinson A.J."/>
            <person name="Natvig D.O."/>
        </authorList>
    </citation>
    <scope>NUCLEOTIDE SEQUENCE [LARGE SCALE GENOMIC DNA]</scope>
    <source>
        <strain evidence="2 3">CBS 609.92</strain>
    </source>
</reference>
<name>A0ABY0H2P6_9PEZI</name>
<dbReference type="EMBL" id="QJNS01000296">
    <property type="protein sequence ID" value="RYO80257.1"/>
    <property type="molecule type" value="Genomic_DNA"/>
</dbReference>
<evidence type="ECO:0000256" key="1">
    <source>
        <dbReference type="SAM" id="MobiDB-lite"/>
    </source>
</evidence>
<protein>
    <recommendedName>
        <fullName evidence="4">HMG box domain-containing protein</fullName>
    </recommendedName>
</protein>
<evidence type="ECO:0000313" key="2">
    <source>
        <dbReference type="EMBL" id="RYO80257.1"/>
    </source>
</evidence>
<proteinExistence type="predicted"/>
<organism evidence="2 3">
    <name type="scientific">Monosporascus cannonballus</name>
    <dbReference type="NCBI Taxonomy" id="155416"/>
    <lineage>
        <taxon>Eukaryota</taxon>
        <taxon>Fungi</taxon>
        <taxon>Dikarya</taxon>
        <taxon>Ascomycota</taxon>
        <taxon>Pezizomycotina</taxon>
        <taxon>Sordariomycetes</taxon>
        <taxon>Xylariomycetidae</taxon>
        <taxon>Xylariales</taxon>
        <taxon>Xylariales incertae sedis</taxon>
        <taxon>Monosporascus</taxon>
    </lineage>
</organism>
<feature type="region of interest" description="Disordered" evidence="1">
    <location>
        <begin position="59"/>
        <end position="158"/>
    </location>
</feature>
<feature type="compositionally biased region" description="Low complexity" evidence="1">
    <location>
        <begin position="59"/>
        <end position="69"/>
    </location>
</feature>
<evidence type="ECO:0000313" key="3">
    <source>
        <dbReference type="Proteomes" id="UP000294003"/>
    </source>
</evidence>
<sequence>MSGNKGLSARDSELVAKAWRCLKTEPQIDFAKFAELCDYKNEATARASWSVVRKKLMEAAGAAPSGAAGSKRKAAGSKPVPQPAAKPAAAVAAALAASGDDTDDENKVGPSPSKKPRAPAAAAAGKGQGQGRGHVKGNVKGEGRTKKEIPAVQDDDIDNDLKEQFGIFVKSEPQGEEDDTPYGAA</sequence>
<evidence type="ECO:0008006" key="4">
    <source>
        <dbReference type="Google" id="ProtNLM"/>
    </source>
</evidence>